<dbReference type="PANTHER" id="PTHR43157:SF31">
    <property type="entry name" value="PHOSPHATIDYLINOSITOL-GLYCAN BIOSYNTHESIS CLASS F PROTEIN"/>
    <property type="match status" value="1"/>
</dbReference>
<evidence type="ECO:0000256" key="1">
    <source>
        <dbReference type="ARBA" id="ARBA00023002"/>
    </source>
</evidence>
<dbReference type="EMBL" id="JANPWZ010000027">
    <property type="protein sequence ID" value="KAJ3580147.1"/>
    <property type="molecule type" value="Genomic_DNA"/>
</dbReference>
<dbReference type="InterPro" id="IPR036291">
    <property type="entry name" value="NAD(P)-bd_dom_sf"/>
</dbReference>
<dbReference type="SUPFAM" id="SSF51735">
    <property type="entry name" value="NAD(P)-binding Rossmann-fold domains"/>
    <property type="match status" value="1"/>
</dbReference>
<evidence type="ECO:0000313" key="2">
    <source>
        <dbReference type="EMBL" id="KAJ3580147.1"/>
    </source>
</evidence>
<dbReference type="AlphaFoldDB" id="A0A9W8TQJ6"/>
<accession>A0A9W8TQJ6</accession>
<dbReference type="InterPro" id="IPR002347">
    <property type="entry name" value="SDR_fam"/>
</dbReference>
<gene>
    <name evidence="2" type="ORF">NPX13_g420</name>
</gene>
<dbReference type="Pfam" id="PF00106">
    <property type="entry name" value="adh_short"/>
    <property type="match status" value="1"/>
</dbReference>
<evidence type="ECO:0000313" key="3">
    <source>
        <dbReference type="Proteomes" id="UP001148614"/>
    </source>
</evidence>
<dbReference type="PRINTS" id="PR00081">
    <property type="entry name" value="GDHRDH"/>
</dbReference>
<sequence length="329" mass="36334">MAPPILQYFHSHLILKLPYPSKSFGGSTIIVTGANSGLGLEAARHFVRLDASKVILAVRNLEKGNFAKDSIITSTGKETTIEVWELDLASRASVEAFAARANKLERLDIVVQNAGVLTHDFILVEGHEQMITVNVINTFYLAFLLLPKLRDTSTRLNKEVVLTFTGSLTHWLAAFPERNSANILQQLANEDEADMRQRYVLSKLLELLAFRELSDAVAQSSSKPGGVVISMANPRSVITNLDREGQGLRGRIWSAYVRVVGRTAEEGSRTIVHAAEGGRDTHGQYLDDCKIGRVSDFVNSKEGHDAQQKFWGELATLLEERQPGITQNP</sequence>
<dbReference type="PANTHER" id="PTHR43157">
    <property type="entry name" value="PHOSPHATIDYLINOSITOL-GLYCAN BIOSYNTHESIS CLASS F PROTEIN-RELATED"/>
    <property type="match status" value="1"/>
</dbReference>
<dbReference type="GO" id="GO:0016491">
    <property type="term" value="F:oxidoreductase activity"/>
    <property type="evidence" value="ECO:0007669"/>
    <property type="project" value="UniProtKB-KW"/>
</dbReference>
<proteinExistence type="predicted"/>
<keyword evidence="1" id="KW-0560">Oxidoreductase</keyword>
<keyword evidence="3" id="KW-1185">Reference proteome</keyword>
<dbReference type="Gene3D" id="3.40.50.720">
    <property type="entry name" value="NAD(P)-binding Rossmann-like Domain"/>
    <property type="match status" value="1"/>
</dbReference>
<comment type="caution">
    <text evidence="2">The sequence shown here is derived from an EMBL/GenBank/DDBJ whole genome shotgun (WGS) entry which is preliminary data.</text>
</comment>
<name>A0A9W8TQJ6_9PEZI</name>
<organism evidence="2 3">
    <name type="scientific">Xylaria arbuscula</name>
    <dbReference type="NCBI Taxonomy" id="114810"/>
    <lineage>
        <taxon>Eukaryota</taxon>
        <taxon>Fungi</taxon>
        <taxon>Dikarya</taxon>
        <taxon>Ascomycota</taxon>
        <taxon>Pezizomycotina</taxon>
        <taxon>Sordariomycetes</taxon>
        <taxon>Xylariomycetidae</taxon>
        <taxon>Xylariales</taxon>
        <taxon>Xylariaceae</taxon>
        <taxon>Xylaria</taxon>
    </lineage>
</organism>
<reference evidence="2" key="1">
    <citation type="submission" date="2022-07" db="EMBL/GenBank/DDBJ databases">
        <title>Genome Sequence of Xylaria arbuscula.</title>
        <authorList>
            <person name="Buettner E."/>
        </authorList>
    </citation>
    <scope>NUCLEOTIDE SEQUENCE</scope>
    <source>
        <strain evidence="2">VT107</strain>
    </source>
</reference>
<dbReference type="VEuPathDB" id="FungiDB:F4678DRAFT_472694"/>
<dbReference type="Proteomes" id="UP001148614">
    <property type="component" value="Unassembled WGS sequence"/>
</dbReference>
<protein>
    <recommendedName>
        <fullName evidence="4">NAD(P)-binding protein</fullName>
    </recommendedName>
</protein>
<evidence type="ECO:0008006" key="4">
    <source>
        <dbReference type="Google" id="ProtNLM"/>
    </source>
</evidence>